<evidence type="ECO:0000259" key="11">
    <source>
        <dbReference type="PROSITE" id="PS50111"/>
    </source>
</evidence>
<dbReference type="PRINTS" id="PR00260">
    <property type="entry name" value="CHEMTRNSDUCR"/>
</dbReference>
<evidence type="ECO:0000256" key="7">
    <source>
        <dbReference type="ARBA" id="ARBA00029447"/>
    </source>
</evidence>
<dbReference type="SMART" id="SM00283">
    <property type="entry name" value="MA"/>
    <property type="match status" value="1"/>
</dbReference>
<dbReference type="InterPro" id="IPR033463">
    <property type="entry name" value="sCache_3"/>
</dbReference>
<dbReference type="InterPro" id="IPR004089">
    <property type="entry name" value="MCPsignal_dom"/>
</dbReference>
<dbReference type="SUPFAM" id="SSF58104">
    <property type="entry name" value="Methyl-accepting chemotaxis protein (MCP) signaling domain"/>
    <property type="match status" value="1"/>
</dbReference>
<evidence type="ECO:0000256" key="2">
    <source>
        <dbReference type="ARBA" id="ARBA00022475"/>
    </source>
</evidence>
<dbReference type="Gene3D" id="1.10.287.950">
    <property type="entry name" value="Methyl-accepting chemotaxis protein"/>
    <property type="match status" value="1"/>
</dbReference>
<dbReference type="PROSITE" id="PS50111">
    <property type="entry name" value="CHEMOTAXIS_TRANSDUC_2"/>
    <property type="match status" value="1"/>
</dbReference>
<organism evidence="13 14">
    <name type="scientific">Caminicella sporogenes DSM 14501</name>
    <dbReference type="NCBI Taxonomy" id="1121266"/>
    <lineage>
        <taxon>Bacteria</taxon>
        <taxon>Bacillati</taxon>
        <taxon>Bacillota</taxon>
        <taxon>Clostridia</taxon>
        <taxon>Peptostreptococcales</taxon>
        <taxon>Caminicellaceae</taxon>
        <taxon>Caminicella</taxon>
    </lineage>
</organism>
<dbReference type="GO" id="GO:0005886">
    <property type="term" value="C:plasma membrane"/>
    <property type="evidence" value="ECO:0007669"/>
    <property type="project" value="UniProtKB-SubCell"/>
</dbReference>
<name>A0A1M6RQE7_9FIRM</name>
<dbReference type="Gene3D" id="3.30.450.20">
    <property type="entry name" value="PAS domain"/>
    <property type="match status" value="1"/>
</dbReference>
<dbReference type="CDD" id="cd11386">
    <property type="entry name" value="MCP_signal"/>
    <property type="match status" value="1"/>
</dbReference>
<keyword evidence="14" id="KW-1185">Reference proteome</keyword>
<evidence type="ECO:0000256" key="5">
    <source>
        <dbReference type="ARBA" id="ARBA00023136"/>
    </source>
</evidence>
<protein>
    <submittedName>
        <fullName evidence="13">Methyl-accepting chemotaxis protein</fullName>
    </submittedName>
</protein>
<feature type="domain" description="Methyl-accepting transducer" evidence="11">
    <location>
        <begin position="388"/>
        <end position="645"/>
    </location>
</feature>
<keyword evidence="4 10" id="KW-1133">Transmembrane helix</keyword>
<feature type="region of interest" description="Disordered" evidence="9">
    <location>
        <begin position="627"/>
        <end position="652"/>
    </location>
</feature>
<keyword evidence="5 10" id="KW-0472">Membrane</keyword>
<evidence type="ECO:0000259" key="12">
    <source>
        <dbReference type="PROSITE" id="PS50885"/>
    </source>
</evidence>
<dbReference type="GO" id="GO:0007165">
    <property type="term" value="P:signal transduction"/>
    <property type="evidence" value="ECO:0007669"/>
    <property type="project" value="UniProtKB-KW"/>
</dbReference>
<dbReference type="InterPro" id="IPR004090">
    <property type="entry name" value="Chemotax_Me-accpt_rcpt"/>
</dbReference>
<comment type="subcellular location">
    <subcellularLocation>
        <location evidence="1">Cell membrane</location>
        <topology evidence="1">Multi-pass membrane protein</topology>
    </subcellularLocation>
</comment>
<gene>
    <name evidence="13" type="ORF">SAMN02745883_01849</name>
</gene>
<dbReference type="SUPFAM" id="SSF103190">
    <property type="entry name" value="Sensory domain-like"/>
    <property type="match status" value="1"/>
</dbReference>
<comment type="similarity">
    <text evidence="7">Belongs to the methyl-accepting chemotaxis (MCP) protein family.</text>
</comment>
<evidence type="ECO:0000256" key="8">
    <source>
        <dbReference type="PROSITE-ProRule" id="PRU00284"/>
    </source>
</evidence>
<feature type="domain" description="HAMP" evidence="12">
    <location>
        <begin position="314"/>
        <end position="369"/>
    </location>
</feature>
<dbReference type="Proteomes" id="UP000184082">
    <property type="component" value="Unassembled WGS sequence"/>
</dbReference>
<dbReference type="Pfam" id="PF00015">
    <property type="entry name" value="MCPsignal"/>
    <property type="match status" value="1"/>
</dbReference>
<dbReference type="RefSeq" id="WP_072967838.1">
    <property type="nucleotide sequence ID" value="NZ_FRAJ01000015.1"/>
</dbReference>
<dbReference type="STRING" id="1121266.SAMN02745883_01849"/>
<sequence length="674" mass="74963">MRTKKTSIKFKVVILPLILVLIAITVFGATSTYFMHKSLLEQMKGDSFLVLEQIVNQIKNNKASLEAINQNIENHIKITGRRVIANSSNMSNDLLIKLAKDLEVDEINVYNDKGEIIYSNLKENIGWVAPENHLAQKFIKGKEETLMEKIRKSTVSNDYYKYGYIRNPNGGFVQVGMLANKVHELTEKFDYQTLVEKLTKDEDIVYALFIDKNLKAVAHSNKDRIGREYTDLGSKTAVIEGKPYASEYFYKPKQVDVYDVLMPIEVNGKRIGAIDVGFSMKRVQSAIYKNIITAIAVGILAFIIIGILLYNISNSTVKALNKLKEHLQAIAKGDFTRNVSSELLKKKDELGDISRALNDMQISIREIVKKIKENSEELSQNSNSLAATSEEMATSSEELSNTIQQVAEGATSQAVNLNNIVDDISHLTQSIEKVYEELQNVKNETNSTVDKVNIGKEEMDKLIESINNIKNAFEVVVQKVNNLTNSVKEISSISEVISGISEQTNLLALNAAIEAARAGEAGRGFSVVAEEIRKLAEQTSKSTDEINKLVVSINSDTNEVIHTSKNVEDFIKVQATSVENTVKSFGDMLQSMENIGPLMERTYERMDEMAKSKDEVLSRVMDVSAVTEENSAASEEVAASSEELTASSEEVASTAETLKNMADKLMDLVSKFKV</sequence>
<evidence type="ECO:0000256" key="9">
    <source>
        <dbReference type="SAM" id="MobiDB-lite"/>
    </source>
</evidence>
<accession>A0A1M6RQE7</accession>
<evidence type="ECO:0000256" key="3">
    <source>
        <dbReference type="ARBA" id="ARBA00022692"/>
    </source>
</evidence>
<dbReference type="Gene3D" id="6.10.340.10">
    <property type="match status" value="1"/>
</dbReference>
<dbReference type="AlphaFoldDB" id="A0A1M6RQE7"/>
<evidence type="ECO:0000256" key="4">
    <source>
        <dbReference type="ARBA" id="ARBA00022989"/>
    </source>
</evidence>
<dbReference type="InterPro" id="IPR029151">
    <property type="entry name" value="Sensor-like_sf"/>
</dbReference>
<evidence type="ECO:0000256" key="6">
    <source>
        <dbReference type="ARBA" id="ARBA00023224"/>
    </source>
</evidence>
<dbReference type="Pfam" id="PF00672">
    <property type="entry name" value="HAMP"/>
    <property type="match status" value="1"/>
</dbReference>
<dbReference type="Pfam" id="PF17203">
    <property type="entry name" value="sCache_3_2"/>
    <property type="match status" value="1"/>
</dbReference>
<evidence type="ECO:0000256" key="1">
    <source>
        <dbReference type="ARBA" id="ARBA00004651"/>
    </source>
</evidence>
<reference evidence="13 14" key="1">
    <citation type="submission" date="2016-11" db="EMBL/GenBank/DDBJ databases">
        <authorList>
            <person name="Jaros S."/>
            <person name="Januszkiewicz K."/>
            <person name="Wedrychowicz H."/>
        </authorList>
    </citation>
    <scope>NUCLEOTIDE SEQUENCE [LARGE SCALE GENOMIC DNA]</scope>
    <source>
        <strain evidence="13 14">DSM 14501</strain>
    </source>
</reference>
<keyword evidence="3 10" id="KW-0812">Transmembrane</keyword>
<dbReference type="GO" id="GO:0006935">
    <property type="term" value="P:chemotaxis"/>
    <property type="evidence" value="ECO:0007669"/>
    <property type="project" value="InterPro"/>
</dbReference>
<evidence type="ECO:0000313" key="14">
    <source>
        <dbReference type="Proteomes" id="UP000184082"/>
    </source>
</evidence>
<keyword evidence="2" id="KW-1003">Cell membrane</keyword>
<dbReference type="EMBL" id="FRAJ01000015">
    <property type="protein sequence ID" value="SHK34741.1"/>
    <property type="molecule type" value="Genomic_DNA"/>
</dbReference>
<dbReference type="GO" id="GO:0004888">
    <property type="term" value="F:transmembrane signaling receptor activity"/>
    <property type="evidence" value="ECO:0007669"/>
    <property type="project" value="InterPro"/>
</dbReference>
<feature type="transmembrane region" description="Helical" evidence="10">
    <location>
        <begin position="291"/>
        <end position="312"/>
    </location>
</feature>
<dbReference type="InterPro" id="IPR003660">
    <property type="entry name" value="HAMP_dom"/>
</dbReference>
<evidence type="ECO:0000256" key="10">
    <source>
        <dbReference type="SAM" id="Phobius"/>
    </source>
</evidence>
<dbReference type="PROSITE" id="PS50885">
    <property type="entry name" value="HAMP"/>
    <property type="match status" value="1"/>
</dbReference>
<keyword evidence="6 8" id="KW-0807">Transducer</keyword>
<proteinExistence type="inferred from homology"/>
<dbReference type="PANTHER" id="PTHR32089">
    <property type="entry name" value="METHYL-ACCEPTING CHEMOTAXIS PROTEIN MCPB"/>
    <property type="match status" value="1"/>
</dbReference>
<dbReference type="PANTHER" id="PTHR32089:SF112">
    <property type="entry name" value="LYSOZYME-LIKE PROTEIN-RELATED"/>
    <property type="match status" value="1"/>
</dbReference>
<evidence type="ECO:0000313" key="13">
    <source>
        <dbReference type="EMBL" id="SHK34741.1"/>
    </source>
</evidence>
<dbReference type="CDD" id="cd06225">
    <property type="entry name" value="HAMP"/>
    <property type="match status" value="1"/>
</dbReference>
<dbReference type="SMART" id="SM00304">
    <property type="entry name" value="HAMP"/>
    <property type="match status" value="2"/>
</dbReference>